<evidence type="ECO:0000313" key="1">
    <source>
        <dbReference type="EMBL" id="MBP1852594.1"/>
    </source>
</evidence>
<protein>
    <recommendedName>
        <fullName evidence="3">Tautomerase enzyme</fullName>
    </recommendedName>
</protein>
<evidence type="ECO:0000313" key="2">
    <source>
        <dbReference type="Proteomes" id="UP000759443"/>
    </source>
</evidence>
<reference evidence="1 2" key="1">
    <citation type="submission" date="2021-03" db="EMBL/GenBank/DDBJ databases">
        <title>Genomic Encyclopedia of Type Strains, Phase IV (KMG-IV): sequencing the most valuable type-strain genomes for metagenomic binning, comparative biology and taxonomic classification.</title>
        <authorList>
            <person name="Goeker M."/>
        </authorList>
    </citation>
    <scope>NUCLEOTIDE SEQUENCE [LARGE SCALE GENOMIC DNA]</scope>
    <source>
        <strain evidence="1 2">DSM 21600</strain>
    </source>
</reference>
<name>A0ABS4E3T1_9HYPH</name>
<dbReference type="RefSeq" id="WP_209947547.1">
    <property type="nucleotide sequence ID" value="NZ_JAGGJU010000012.1"/>
</dbReference>
<proteinExistence type="predicted"/>
<sequence length="139" mass="14669">MPIQVIVSQALLSVDAEATVLKQLTDLLLDLHGLADNGFMPPNVLAELIVVPRGRTVSAGQPADIAVFELTVPSFVLPTPELKRRWISEGTEIIERAAAGRLPRARIFANIKYAVDGGWGIAGIAYDNEGLGAAIAAAA</sequence>
<dbReference type="Proteomes" id="UP000759443">
    <property type="component" value="Unassembled WGS sequence"/>
</dbReference>
<organism evidence="1 2">
    <name type="scientific">Rhizobium halophytocola</name>
    <dbReference type="NCBI Taxonomy" id="735519"/>
    <lineage>
        <taxon>Bacteria</taxon>
        <taxon>Pseudomonadati</taxon>
        <taxon>Pseudomonadota</taxon>
        <taxon>Alphaproteobacteria</taxon>
        <taxon>Hyphomicrobiales</taxon>
        <taxon>Rhizobiaceae</taxon>
        <taxon>Rhizobium/Agrobacterium group</taxon>
        <taxon>Rhizobium</taxon>
    </lineage>
</organism>
<dbReference type="EMBL" id="JAGGJU010000012">
    <property type="protein sequence ID" value="MBP1852594.1"/>
    <property type="molecule type" value="Genomic_DNA"/>
</dbReference>
<keyword evidence="2" id="KW-1185">Reference proteome</keyword>
<accession>A0ABS4E3T1</accession>
<gene>
    <name evidence="1" type="ORF">J2Z17_004052</name>
</gene>
<evidence type="ECO:0008006" key="3">
    <source>
        <dbReference type="Google" id="ProtNLM"/>
    </source>
</evidence>
<comment type="caution">
    <text evidence="1">The sequence shown here is derived from an EMBL/GenBank/DDBJ whole genome shotgun (WGS) entry which is preliminary data.</text>
</comment>